<evidence type="ECO:0000313" key="1">
    <source>
        <dbReference type="EMBL" id="MCI84624.1"/>
    </source>
</evidence>
<evidence type="ECO:0000313" key="2">
    <source>
        <dbReference type="Proteomes" id="UP000265520"/>
    </source>
</evidence>
<dbReference type="Proteomes" id="UP000265520">
    <property type="component" value="Unassembled WGS sequence"/>
</dbReference>
<sequence>ALARDGDALAQRRYSSLSDASSNLRLSLENGLGHTPNPIFTTFDP</sequence>
<proteinExistence type="predicted"/>
<protein>
    <submittedName>
        <fullName evidence="1">Uncharacterized protein</fullName>
    </submittedName>
</protein>
<reference evidence="1 2" key="1">
    <citation type="journal article" date="2018" name="Front. Plant Sci.">
        <title>Red Clover (Trifolium pratense) and Zigzag Clover (T. medium) - A Picture of Genomic Similarities and Differences.</title>
        <authorList>
            <person name="Dluhosova J."/>
            <person name="Istvanek J."/>
            <person name="Nedelnik J."/>
            <person name="Repkova J."/>
        </authorList>
    </citation>
    <scope>NUCLEOTIDE SEQUENCE [LARGE SCALE GENOMIC DNA]</scope>
    <source>
        <strain evidence="2">cv. 10/8</strain>
        <tissue evidence="1">Leaf</tissue>
    </source>
</reference>
<comment type="caution">
    <text evidence="1">The sequence shown here is derived from an EMBL/GenBank/DDBJ whole genome shotgun (WGS) entry which is preliminary data.</text>
</comment>
<keyword evidence="2" id="KW-1185">Reference proteome</keyword>
<dbReference type="AlphaFoldDB" id="A0A392V8M7"/>
<organism evidence="1 2">
    <name type="scientific">Trifolium medium</name>
    <dbReference type="NCBI Taxonomy" id="97028"/>
    <lineage>
        <taxon>Eukaryota</taxon>
        <taxon>Viridiplantae</taxon>
        <taxon>Streptophyta</taxon>
        <taxon>Embryophyta</taxon>
        <taxon>Tracheophyta</taxon>
        <taxon>Spermatophyta</taxon>
        <taxon>Magnoliopsida</taxon>
        <taxon>eudicotyledons</taxon>
        <taxon>Gunneridae</taxon>
        <taxon>Pentapetalae</taxon>
        <taxon>rosids</taxon>
        <taxon>fabids</taxon>
        <taxon>Fabales</taxon>
        <taxon>Fabaceae</taxon>
        <taxon>Papilionoideae</taxon>
        <taxon>50 kb inversion clade</taxon>
        <taxon>NPAAA clade</taxon>
        <taxon>Hologalegina</taxon>
        <taxon>IRL clade</taxon>
        <taxon>Trifolieae</taxon>
        <taxon>Trifolium</taxon>
    </lineage>
</organism>
<accession>A0A392V8M7</accession>
<feature type="non-terminal residue" evidence="1">
    <location>
        <position position="1"/>
    </location>
</feature>
<dbReference type="EMBL" id="LXQA011095389">
    <property type="protein sequence ID" value="MCI84624.1"/>
    <property type="molecule type" value="Genomic_DNA"/>
</dbReference>
<name>A0A392V8M7_9FABA</name>